<feature type="domain" description="DUF2314" evidence="2">
    <location>
        <begin position="14"/>
        <end position="148"/>
    </location>
</feature>
<name>A0A5B9ME58_9BACT</name>
<gene>
    <name evidence="3" type="ORF">Mal15_23090</name>
</gene>
<dbReference type="PROSITE" id="PS50297">
    <property type="entry name" value="ANK_REP_REGION"/>
    <property type="match status" value="1"/>
</dbReference>
<feature type="repeat" description="ANK" evidence="1">
    <location>
        <begin position="188"/>
        <end position="220"/>
    </location>
</feature>
<dbReference type="Proteomes" id="UP000321353">
    <property type="component" value="Chromosome"/>
</dbReference>
<evidence type="ECO:0000259" key="2">
    <source>
        <dbReference type="Pfam" id="PF10077"/>
    </source>
</evidence>
<evidence type="ECO:0000313" key="4">
    <source>
        <dbReference type="Proteomes" id="UP000321353"/>
    </source>
</evidence>
<reference evidence="3 4" key="1">
    <citation type="submission" date="2019-02" db="EMBL/GenBank/DDBJ databases">
        <title>Planctomycetal bacteria perform biofilm scaping via a novel small molecule.</title>
        <authorList>
            <person name="Jeske O."/>
            <person name="Boedeker C."/>
            <person name="Wiegand S."/>
            <person name="Breitling P."/>
            <person name="Kallscheuer N."/>
            <person name="Jogler M."/>
            <person name="Rohde M."/>
            <person name="Petersen J."/>
            <person name="Medema M.H."/>
            <person name="Surup F."/>
            <person name="Jogler C."/>
        </authorList>
    </citation>
    <scope>NUCLEOTIDE SEQUENCE [LARGE SCALE GENOMIC DNA]</scope>
    <source>
        <strain evidence="3 4">Mal15</strain>
    </source>
</reference>
<protein>
    <submittedName>
        <fullName evidence="3">Ankyrin repeats (3 copies)</fullName>
    </submittedName>
</protein>
<accession>A0A5B9ME58</accession>
<dbReference type="InterPro" id="IPR036770">
    <property type="entry name" value="Ankyrin_rpt-contain_sf"/>
</dbReference>
<dbReference type="PROSITE" id="PS50088">
    <property type="entry name" value="ANK_REPEAT"/>
    <property type="match status" value="1"/>
</dbReference>
<evidence type="ECO:0000256" key="1">
    <source>
        <dbReference type="PROSITE-ProRule" id="PRU00023"/>
    </source>
</evidence>
<dbReference type="SMART" id="SM00248">
    <property type="entry name" value="ANK"/>
    <property type="match status" value="1"/>
</dbReference>
<dbReference type="InterPro" id="IPR018756">
    <property type="entry name" value="DUF2314"/>
</dbReference>
<dbReference type="RefSeq" id="WP_147867813.1">
    <property type="nucleotide sequence ID" value="NZ_CP036264.1"/>
</dbReference>
<dbReference type="EMBL" id="CP036264">
    <property type="protein sequence ID" value="QEF98260.1"/>
    <property type="molecule type" value="Genomic_DNA"/>
</dbReference>
<evidence type="ECO:0000313" key="3">
    <source>
        <dbReference type="EMBL" id="QEF98260.1"/>
    </source>
</evidence>
<keyword evidence="1" id="KW-0040">ANK repeat</keyword>
<sequence>MNRSSPVIYHLGDDPEMLRASARARETFRHFFHCVSEDFNRIVPACELACVKTAFCDDFADPDSDLEHMWIEQVDFDGVNLTGVLINSPNKLRSAQAGDDVEFPLSRLDDWLCVIDDVVYGGFTIQVIRSRMDVDERQRHDQAWELSFPEPETVNVPSTCDAFEEMIASALADQIATAPSTVDEVFDGGRTLLHMASLFGREKSVHVLLQNKADVDAICDRGWTAYDYAQSLGWTDVMKLLGRAGN</sequence>
<dbReference type="InterPro" id="IPR002110">
    <property type="entry name" value="Ankyrin_rpt"/>
</dbReference>
<dbReference type="KEGG" id="smam:Mal15_23090"/>
<proteinExistence type="predicted"/>
<dbReference type="SUPFAM" id="SSF48403">
    <property type="entry name" value="Ankyrin repeat"/>
    <property type="match status" value="1"/>
</dbReference>
<dbReference type="AlphaFoldDB" id="A0A5B9ME58"/>
<organism evidence="3 4">
    <name type="scientific">Stieleria maiorica</name>
    <dbReference type="NCBI Taxonomy" id="2795974"/>
    <lineage>
        <taxon>Bacteria</taxon>
        <taxon>Pseudomonadati</taxon>
        <taxon>Planctomycetota</taxon>
        <taxon>Planctomycetia</taxon>
        <taxon>Pirellulales</taxon>
        <taxon>Pirellulaceae</taxon>
        <taxon>Stieleria</taxon>
    </lineage>
</organism>
<keyword evidence="4" id="KW-1185">Reference proteome</keyword>
<dbReference type="Gene3D" id="1.25.40.20">
    <property type="entry name" value="Ankyrin repeat-containing domain"/>
    <property type="match status" value="1"/>
</dbReference>
<dbReference type="Pfam" id="PF10077">
    <property type="entry name" value="DUF2314"/>
    <property type="match status" value="1"/>
</dbReference>
<dbReference type="Pfam" id="PF13637">
    <property type="entry name" value="Ank_4"/>
    <property type="match status" value="1"/>
</dbReference>